<dbReference type="GO" id="GO:0048364">
    <property type="term" value="P:root development"/>
    <property type="evidence" value="ECO:0007669"/>
    <property type="project" value="InterPro"/>
</dbReference>
<gene>
    <name evidence="1" type="ORF">V8G54_036020</name>
</gene>
<sequence>MRRKKDNETGFSVESVKYLDVRKKTKKQIQKTHLQHKDNNTSPMLDEAEAISMSSLESLLLFICAPKENSRCSAISKLILPFGSPMSLRILDKVVFINLLTNMSVRRAGGGNKVIEQGYGLLSWSEGCNLLACPLQAWVSWFLDRRAPREAGFTEQRQPLVLDSGGITGCRTSYLK</sequence>
<evidence type="ECO:0000313" key="1">
    <source>
        <dbReference type="EMBL" id="WVY90506.1"/>
    </source>
</evidence>
<evidence type="ECO:0000313" key="2">
    <source>
        <dbReference type="Proteomes" id="UP001374535"/>
    </source>
</evidence>
<name>A0AAQ3RDX7_VIGMU</name>
<keyword evidence="2" id="KW-1185">Reference proteome</keyword>
<dbReference type="AlphaFoldDB" id="A0AAQ3RDX7"/>
<dbReference type="GO" id="GO:0048367">
    <property type="term" value="P:shoot system development"/>
    <property type="evidence" value="ECO:0007669"/>
    <property type="project" value="InterPro"/>
</dbReference>
<reference evidence="1 2" key="1">
    <citation type="journal article" date="2023" name="Life. Sci Alliance">
        <title>Evolutionary insights into 3D genome organization and epigenetic landscape of Vigna mungo.</title>
        <authorList>
            <person name="Junaid A."/>
            <person name="Singh B."/>
            <person name="Bhatia S."/>
        </authorList>
    </citation>
    <scope>NUCLEOTIDE SEQUENCE [LARGE SCALE GENOMIC DNA]</scope>
    <source>
        <strain evidence="1">Urdbean</strain>
    </source>
</reference>
<protein>
    <submittedName>
        <fullName evidence="1">Uncharacterized protein</fullName>
    </submittedName>
</protein>
<dbReference type="Pfam" id="PF03087">
    <property type="entry name" value="BPS1"/>
    <property type="match status" value="1"/>
</dbReference>
<organism evidence="1 2">
    <name type="scientific">Vigna mungo</name>
    <name type="common">Black gram</name>
    <name type="synonym">Phaseolus mungo</name>
    <dbReference type="NCBI Taxonomy" id="3915"/>
    <lineage>
        <taxon>Eukaryota</taxon>
        <taxon>Viridiplantae</taxon>
        <taxon>Streptophyta</taxon>
        <taxon>Embryophyta</taxon>
        <taxon>Tracheophyta</taxon>
        <taxon>Spermatophyta</taxon>
        <taxon>Magnoliopsida</taxon>
        <taxon>eudicotyledons</taxon>
        <taxon>Gunneridae</taxon>
        <taxon>Pentapetalae</taxon>
        <taxon>rosids</taxon>
        <taxon>fabids</taxon>
        <taxon>Fabales</taxon>
        <taxon>Fabaceae</taxon>
        <taxon>Papilionoideae</taxon>
        <taxon>50 kb inversion clade</taxon>
        <taxon>NPAAA clade</taxon>
        <taxon>indigoferoid/millettioid clade</taxon>
        <taxon>Phaseoleae</taxon>
        <taxon>Vigna</taxon>
    </lineage>
</organism>
<dbReference type="InterPro" id="IPR004320">
    <property type="entry name" value="BPS1_pln"/>
</dbReference>
<dbReference type="EMBL" id="CP144690">
    <property type="protein sequence ID" value="WVY90506.1"/>
    <property type="molecule type" value="Genomic_DNA"/>
</dbReference>
<accession>A0AAQ3RDX7</accession>
<proteinExistence type="predicted"/>
<dbReference type="AntiFam" id="ANF00038">
    <property type="entry name" value="Overlaps SRP RNA, same strand"/>
</dbReference>
<dbReference type="Proteomes" id="UP001374535">
    <property type="component" value="Chromosome 11"/>
</dbReference>